<protein>
    <recommendedName>
        <fullName evidence="5">Polysaccharide chain length determinant N-terminal domain-containing protein</fullName>
    </recommendedName>
</protein>
<gene>
    <name evidence="3" type="ORF">VTL71DRAFT_2141</name>
</gene>
<keyword evidence="4" id="KW-1185">Reference proteome</keyword>
<evidence type="ECO:0000256" key="2">
    <source>
        <dbReference type="SAM" id="Phobius"/>
    </source>
</evidence>
<feature type="region of interest" description="Disordered" evidence="1">
    <location>
        <begin position="156"/>
        <end position="175"/>
    </location>
</feature>
<reference evidence="3 4" key="1">
    <citation type="journal article" date="2024" name="Commun. Biol.">
        <title>Comparative genomic analysis of thermophilic fungi reveals convergent evolutionary adaptations and gene losses.</title>
        <authorList>
            <person name="Steindorff A.S."/>
            <person name="Aguilar-Pontes M.V."/>
            <person name="Robinson A.J."/>
            <person name="Andreopoulos B."/>
            <person name="LaButti K."/>
            <person name="Kuo A."/>
            <person name="Mondo S."/>
            <person name="Riley R."/>
            <person name="Otillar R."/>
            <person name="Haridas S."/>
            <person name="Lipzen A."/>
            <person name="Grimwood J."/>
            <person name="Schmutz J."/>
            <person name="Clum A."/>
            <person name="Reid I.D."/>
            <person name="Moisan M.C."/>
            <person name="Butler G."/>
            <person name="Nguyen T.T.M."/>
            <person name="Dewar K."/>
            <person name="Conant G."/>
            <person name="Drula E."/>
            <person name="Henrissat B."/>
            <person name="Hansel C."/>
            <person name="Singer S."/>
            <person name="Hutchinson M.I."/>
            <person name="de Vries R.P."/>
            <person name="Natvig D.O."/>
            <person name="Powell A.J."/>
            <person name="Tsang A."/>
            <person name="Grigoriev I.V."/>
        </authorList>
    </citation>
    <scope>NUCLEOTIDE SEQUENCE [LARGE SCALE GENOMIC DNA]</scope>
    <source>
        <strain evidence="3 4">CBS 494.80</strain>
    </source>
</reference>
<feature type="compositionally biased region" description="Low complexity" evidence="1">
    <location>
        <begin position="158"/>
        <end position="173"/>
    </location>
</feature>
<keyword evidence="2" id="KW-0812">Transmembrane</keyword>
<evidence type="ECO:0008006" key="5">
    <source>
        <dbReference type="Google" id="ProtNLM"/>
    </source>
</evidence>
<keyword evidence="2" id="KW-1133">Transmembrane helix</keyword>
<evidence type="ECO:0000313" key="4">
    <source>
        <dbReference type="Proteomes" id="UP001595075"/>
    </source>
</evidence>
<comment type="caution">
    <text evidence="3">The sequence shown here is derived from an EMBL/GenBank/DDBJ whole genome shotgun (WGS) entry which is preliminary data.</text>
</comment>
<accession>A0ABR4C8K9</accession>
<evidence type="ECO:0000313" key="3">
    <source>
        <dbReference type="EMBL" id="KAL2066070.1"/>
    </source>
</evidence>
<dbReference type="EMBL" id="JAZHXI010000011">
    <property type="protein sequence ID" value="KAL2066070.1"/>
    <property type="molecule type" value="Genomic_DNA"/>
</dbReference>
<feature type="transmembrane region" description="Helical" evidence="2">
    <location>
        <begin position="183"/>
        <end position="207"/>
    </location>
</feature>
<keyword evidence="2" id="KW-0472">Membrane</keyword>
<feature type="compositionally biased region" description="Low complexity" evidence="1">
    <location>
        <begin position="10"/>
        <end position="30"/>
    </location>
</feature>
<feature type="transmembrane region" description="Helical" evidence="2">
    <location>
        <begin position="40"/>
        <end position="62"/>
    </location>
</feature>
<feature type="region of interest" description="Disordered" evidence="1">
    <location>
        <begin position="1"/>
        <end position="30"/>
    </location>
</feature>
<proteinExistence type="predicted"/>
<name>A0ABR4C8K9_9HELO</name>
<organism evidence="3 4">
    <name type="scientific">Oculimacula yallundae</name>
    <dbReference type="NCBI Taxonomy" id="86028"/>
    <lineage>
        <taxon>Eukaryota</taxon>
        <taxon>Fungi</taxon>
        <taxon>Dikarya</taxon>
        <taxon>Ascomycota</taxon>
        <taxon>Pezizomycotina</taxon>
        <taxon>Leotiomycetes</taxon>
        <taxon>Helotiales</taxon>
        <taxon>Ploettnerulaceae</taxon>
        <taxon>Oculimacula</taxon>
    </lineage>
</organism>
<sequence length="221" mass="23318">MASPPISRKPAAPNAPVPTTTTPASSAPLKSKSPEWVDVLLFWFDWSIKVLGIAAAVVFGIWAPLSYEAANKANDSDDVVQQSMIKVLAAVSSQASMAAAQQTDALDAMNRRIGAIGQLRLLEFCEGHTTVAACRSFTSGVSVPSLVSYLASTTSGQTSATDTSRPTSTSTISPVASTPKRGLSLPVILGIVFAVILFLGIVAGIFISQLKRLKRKRLEEE</sequence>
<dbReference type="Proteomes" id="UP001595075">
    <property type="component" value="Unassembled WGS sequence"/>
</dbReference>
<evidence type="ECO:0000256" key="1">
    <source>
        <dbReference type="SAM" id="MobiDB-lite"/>
    </source>
</evidence>